<proteinExistence type="predicted"/>
<feature type="domain" description="Core-binding (CB)" evidence="6">
    <location>
        <begin position="49"/>
        <end position="166"/>
    </location>
</feature>
<evidence type="ECO:0000256" key="2">
    <source>
        <dbReference type="ARBA" id="ARBA00023172"/>
    </source>
</evidence>
<protein>
    <submittedName>
        <fullName evidence="7">Site-specific integrase</fullName>
    </submittedName>
</protein>
<dbReference type="PANTHER" id="PTHR30349">
    <property type="entry name" value="PHAGE INTEGRASE-RELATED"/>
    <property type="match status" value="1"/>
</dbReference>
<dbReference type="Gene3D" id="1.10.150.130">
    <property type="match status" value="1"/>
</dbReference>
<evidence type="ECO:0000256" key="1">
    <source>
        <dbReference type="ARBA" id="ARBA00023125"/>
    </source>
</evidence>
<keyword evidence="1 3" id="KW-0238">DNA-binding</keyword>
<dbReference type="AlphaFoldDB" id="A0A367EWB8"/>
<feature type="region of interest" description="Disordered" evidence="4">
    <location>
        <begin position="1"/>
        <end position="29"/>
    </location>
</feature>
<dbReference type="SUPFAM" id="SSF56349">
    <property type="entry name" value="DNA breaking-rejoining enzymes"/>
    <property type="match status" value="2"/>
</dbReference>
<dbReference type="Pfam" id="PF00589">
    <property type="entry name" value="Phage_integrase"/>
    <property type="match status" value="1"/>
</dbReference>
<dbReference type="InterPro" id="IPR010998">
    <property type="entry name" value="Integrase_recombinase_N"/>
</dbReference>
<dbReference type="InterPro" id="IPR002104">
    <property type="entry name" value="Integrase_catalytic"/>
</dbReference>
<dbReference type="EMBL" id="QOIL01000029">
    <property type="protein sequence ID" value="RCG21932.1"/>
    <property type="molecule type" value="Genomic_DNA"/>
</dbReference>
<feature type="domain" description="Tyr recombinase" evidence="5">
    <location>
        <begin position="222"/>
        <end position="418"/>
    </location>
</feature>
<keyword evidence="2" id="KW-0233">DNA recombination</keyword>
<accession>A0A367EWB8</accession>
<dbReference type="InterPro" id="IPR011010">
    <property type="entry name" value="DNA_brk_join_enz"/>
</dbReference>
<dbReference type="PROSITE" id="PS51898">
    <property type="entry name" value="TYR_RECOMBINASE"/>
    <property type="match status" value="1"/>
</dbReference>
<gene>
    <name evidence="7" type="ORF">DQ384_36340</name>
</gene>
<dbReference type="GO" id="GO:0006310">
    <property type="term" value="P:DNA recombination"/>
    <property type="evidence" value="ECO:0007669"/>
    <property type="project" value="UniProtKB-KW"/>
</dbReference>
<dbReference type="PROSITE" id="PS51900">
    <property type="entry name" value="CB"/>
    <property type="match status" value="1"/>
</dbReference>
<dbReference type="InterPro" id="IPR013762">
    <property type="entry name" value="Integrase-like_cat_sf"/>
</dbReference>
<dbReference type="GO" id="GO:0003677">
    <property type="term" value="F:DNA binding"/>
    <property type="evidence" value="ECO:0007669"/>
    <property type="project" value="UniProtKB-UniRule"/>
</dbReference>
<dbReference type="GO" id="GO:0015074">
    <property type="term" value="P:DNA integration"/>
    <property type="evidence" value="ECO:0007669"/>
    <property type="project" value="InterPro"/>
</dbReference>
<reference evidence="7 8" key="1">
    <citation type="submission" date="2018-06" db="EMBL/GenBank/DDBJ databases">
        <title>Sphaerisporangium craniellae sp. nov., isolated from a marine sponge in the South China Sea.</title>
        <authorList>
            <person name="Li L."/>
        </authorList>
    </citation>
    <scope>NUCLEOTIDE SEQUENCE [LARGE SCALE GENOMIC DNA]</scope>
    <source>
        <strain evidence="7 8">CCTCC AA 208026</strain>
    </source>
</reference>
<evidence type="ECO:0000313" key="7">
    <source>
        <dbReference type="EMBL" id="RCG21932.1"/>
    </source>
</evidence>
<dbReference type="CDD" id="cd01189">
    <property type="entry name" value="INT_ICEBs1_C_like"/>
    <property type="match status" value="1"/>
</dbReference>
<evidence type="ECO:0000256" key="3">
    <source>
        <dbReference type="PROSITE-ProRule" id="PRU01248"/>
    </source>
</evidence>
<dbReference type="PANTHER" id="PTHR30349:SF91">
    <property type="entry name" value="INTA PROTEIN"/>
    <property type="match status" value="1"/>
</dbReference>
<evidence type="ECO:0000313" key="8">
    <source>
        <dbReference type="Proteomes" id="UP000253094"/>
    </source>
</evidence>
<dbReference type="RefSeq" id="WP_114033410.1">
    <property type="nucleotide sequence ID" value="NZ_QOIL01000029.1"/>
</dbReference>
<dbReference type="InterPro" id="IPR050090">
    <property type="entry name" value="Tyrosine_recombinase_XerCD"/>
</dbReference>
<dbReference type="OrthoDB" id="9805859at2"/>
<evidence type="ECO:0000259" key="6">
    <source>
        <dbReference type="PROSITE" id="PS51900"/>
    </source>
</evidence>
<evidence type="ECO:0000256" key="4">
    <source>
        <dbReference type="SAM" id="MobiDB-lite"/>
    </source>
</evidence>
<organism evidence="7 8">
    <name type="scientific">Sphaerisporangium album</name>
    <dbReference type="NCBI Taxonomy" id="509200"/>
    <lineage>
        <taxon>Bacteria</taxon>
        <taxon>Bacillati</taxon>
        <taxon>Actinomycetota</taxon>
        <taxon>Actinomycetes</taxon>
        <taxon>Streptosporangiales</taxon>
        <taxon>Streptosporangiaceae</taxon>
        <taxon>Sphaerisporangium</taxon>
    </lineage>
</organism>
<sequence>MRYEAPASPDGKRRRPWAGPFTKKSDADDAAVRLEAEGNTGSPIADRRLKVGPFLRQWVAGKKSLAESTRAGYLEHIDLYLEPGLGHLYLADLSDEHLEKLYQAMEQINRPLEGPPSEMLRRLLAVRTVAAWEGARPGQLHISKPLSPARIRRVHATLSSALSTARRQKKITHDPSKHIELTAAKKRRPLLWTPERVARWRELVADEAAKEPADRRPVPRPSPVMVWTPALAGQFLDLLVEWDERLYALYHLVITRGLRRGEAGCLEWSDTDLDGTKTISVLEDEEAEADAGIKSDSSRRVVHLDDINVRLLKAWRKVQAADQLAAGEDWANSGRVFTDRLGRPLDLNGLTDHTEWLVKKSGLPPVRLHDMRHAAATIMLAAGVDMKVVSATLGHRQYWFTADTYTNVVPELAEAAAEATVAIIPRRQEA</sequence>
<dbReference type="InterPro" id="IPR044068">
    <property type="entry name" value="CB"/>
</dbReference>
<keyword evidence="8" id="KW-1185">Reference proteome</keyword>
<name>A0A367EWB8_9ACTN</name>
<comment type="caution">
    <text evidence="7">The sequence shown here is derived from an EMBL/GenBank/DDBJ whole genome shotgun (WGS) entry which is preliminary data.</text>
</comment>
<dbReference type="Gene3D" id="1.10.443.10">
    <property type="entry name" value="Intergrase catalytic core"/>
    <property type="match status" value="1"/>
</dbReference>
<dbReference type="Proteomes" id="UP000253094">
    <property type="component" value="Unassembled WGS sequence"/>
</dbReference>
<evidence type="ECO:0000259" key="5">
    <source>
        <dbReference type="PROSITE" id="PS51898"/>
    </source>
</evidence>